<dbReference type="RefSeq" id="WP_219690783.1">
    <property type="nucleotide sequence ID" value="NZ_WMBF01000297.1"/>
</dbReference>
<proteinExistence type="inferred from homology"/>
<comment type="caution">
    <text evidence="4">The sequence shown here is derived from an EMBL/GenBank/DDBJ whole genome shotgun (WGS) entry which is preliminary data.</text>
</comment>
<evidence type="ECO:0000256" key="1">
    <source>
        <dbReference type="ARBA" id="ARBA00009013"/>
    </source>
</evidence>
<dbReference type="Gene3D" id="3.30.750.24">
    <property type="entry name" value="STAS domain"/>
    <property type="match status" value="1"/>
</dbReference>
<gene>
    <name evidence="4" type="ORF">GKQ77_22655</name>
</gene>
<dbReference type="CDD" id="cd07043">
    <property type="entry name" value="STAS_anti-anti-sigma_factors"/>
    <property type="match status" value="1"/>
</dbReference>
<evidence type="ECO:0000313" key="5">
    <source>
        <dbReference type="Proteomes" id="UP001197114"/>
    </source>
</evidence>
<sequence length="132" mass="14228">MRQDELSEYTCEGLAQPRVYGLDRTIVVELRGEIDLVAYQRMVPLFDAVAAGPEPVVIVDLSEAGFFDCSGISLLMRAHRRVSDRGGALCVVCTHPLTLRMLRLTGLTETLSPAPTVGAALAALGDVTQRDA</sequence>
<dbReference type="Pfam" id="PF01740">
    <property type="entry name" value="STAS"/>
    <property type="match status" value="1"/>
</dbReference>
<dbReference type="InterPro" id="IPR002645">
    <property type="entry name" value="STAS_dom"/>
</dbReference>
<reference evidence="4 5" key="1">
    <citation type="submission" date="2019-11" db="EMBL/GenBank/DDBJ databases">
        <authorList>
            <person name="Ay H."/>
        </authorList>
    </citation>
    <scope>NUCLEOTIDE SEQUENCE [LARGE SCALE GENOMIC DNA]</scope>
    <source>
        <strain evidence="4 5">BG9H</strain>
    </source>
</reference>
<dbReference type="EMBL" id="WMBF01000297">
    <property type="protein sequence ID" value="MBW5424335.1"/>
    <property type="molecule type" value="Genomic_DNA"/>
</dbReference>
<dbReference type="PANTHER" id="PTHR33495">
    <property type="entry name" value="ANTI-SIGMA FACTOR ANTAGONIST TM_1081-RELATED-RELATED"/>
    <property type="match status" value="1"/>
</dbReference>
<protein>
    <recommendedName>
        <fullName evidence="2">Anti-sigma factor antagonist</fullName>
    </recommendedName>
</protein>
<dbReference type="InterPro" id="IPR003658">
    <property type="entry name" value="Anti-sigma_ant"/>
</dbReference>
<organism evidence="4 5">
    <name type="scientific">Streptomyces anatolicus</name>
    <dbReference type="NCBI Taxonomy" id="2675858"/>
    <lineage>
        <taxon>Bacteria</taxon>
        <taxon>Bacillati</taxon>
        <taxon>Actinomycetota</taxon>
        <taxon>Actinomycetes</taxon>
        <taxon>Kitasatosporales</taxon>
        <taxon>Streptomycetaceae</taxon>
        <taxon>Streptomyces</taxon>
    </lineage>
</organism>
<dbReference type="PROSITE" id="PS50801">
    <property type="entry name" value="STAS"/>
    <property type="match status" value="1"/>
</dbReference>
<evidence type="ECO:0000256" key="2">
    <source>
        <dbReference type="RuleBase" id="RU003749"/>
    </source>
</evidence>
<name>A0ABS6YTD5_9ACTN</name>
<dbReference type="SUPFAM" id="SSF52091">
    <property type="entry name" value="SpoIIaa-like"/>
    <property type="match status" value="1"/>
</dbReference>
<accession>A0ABS6YTD5</accession>
<dbReference type="PANTHER" id="PTHR33495:SF2">
    <property type="entry name" value="ANTI-SIGMA FACTOR ANTAGONIST TM_1081-RELATED"/>
    <property type="match status" value="1"/>
</dbReference>
<keyword evidence="5" id="KW-1185">Reference proteome</keyword>
<evidence type="ECO:0000313" key="4">
    <source>
        <dbReference type="EMBL" id="MBW5424335.1"/>
    </source>
</evidence>
<dbReference type="NCBIfam" id="TIGR00377">
    <property type="entry name" value="ant_ant_sig"/>
    <property type="match status" value="1"/>
</dbReference>
<evidence type="ECO:0000259" key="3">
    <source>
        <dbReference type="PROSITE" id="PS50801"/>
    </source>
</evidence>
<feature type="domain" description="STAS" evidence="3">
    <location>
        <begin position="15"/>
        <end position="124"/>
    </location>
</feature>
<comment type="similarity">
    <text evidence="1 2">Belongs to the anti-sigma-factor antagonist family.</text>
</comment>
<dbReference type="InterPro" id="IPR036513">
    <property type="entry name" value="STAS_dom_sf"/>
</dbReference>
<dbReference type="Proteomes" id="UP001197114">
    <property type="component" value="Unassembled WGS sequence"/>
</dbReference>